<feature type="transmembrane region" description="Helical" evidence="10">
    <location>
        <begin position="123"/>
        <end position="140"/>
    </location>
</feature>
<evidence type="ECO:0000313" key="12">
    <source>
        <dbReference type="EMBL" id="SUZ50566.1"/>
    </source>
</evidence>
<dbReference type="InterPro" id="IPR005665">
    <property type="entry name" value="SecF_bac"/>
</dbReference>
<evidence type="ECO:0000256" key="3">
    <source>
        <dbReference type="ARBA" id="ARBA00022448"/>
    </source>
</evidence>
<gene>
    <name evidence="12" type="ORF">METZ01_LOCUS3420</name>
</gene>
<sequence length="297" mass="32445">MAWRKIALSVSIILATVSILSLSLKQLNYGLDFTGGSLVELHYPNEIEVGNIRQSLTNAGYEGAQVALFGSTQDVLIKLPGSVSDTLGAEIIQVLRQESSEDIDLRRIEYVGPQIGSELRDDGGLAMLLALGLMMLYIAFRFQSRFAGAAVLALVHDVIIVLGIFSLFNLDFDLTVLAALLAVIGYSLNDTIVVSDRIRENLRIQRGVDTEEVINLSLNQMLSRTLITSLTTLLVLMSLYLFGGELIKNFALALIFGVVVGTYSSIYIASNALVMMGLTSDHLIVPEKENEEFNDLP</sequence>
<evidence type="ECO:0000256" key="6">
    <source>
        <dbReference type="ARBA" id="ARBA00022927"/>
    </source>
</evidence>
<evidence type="ECO:0000256" key="5">
    <source>
        <dbReference type="ARBA" id="ARBA00022692"/>
    </source>
</evidence>
<evidence type="ECO:0000256" key="1">
    <source>
        <dbReference type="ARBA" id="ARBA00004651"/>
    </source>
</evidence>
<dbReference type="InterPro" id="IPR048634">
    <property type="entry name" value="SecD_SecF_C"/>
</dbReference>
<dbReference type="InterPro" id="IPR022646">
    <property type="entry name" value="SecD/SecF_CS"/>
</dbReference>
<dbReference type="InterPro" id="IPR022645">
    <property type="entry name" value="SecD/SecF_bac"/>
</dbReference>
<proteinExistence type="inferred from homology"/>
<keyword evidence="9 10" id="KW-0472">Membrane</keyword>
<dbReference type="GO" id="GO:0006886">
    <property type="term" value="P:intracellular protein transport"/>
    <property type="evidence" value="ECO:0007669"/>
    <property type="project" value="InterPro"/>
</dbReference>
<dbReference type="InterPro" id="IPR022813">
    <property type="entry name" value="SecD/SecF_arch_bac"/>
</dbReference>
<feature type="domain" description="Protein export membrane protein SecD/SecF C-terminal" evidence="11">
    <location>
        <begin position="97"/>
        <end position="277"/>
    </location>
</feature>
<dbReference type="EMBL" id="UINC01000177">
    <property type="protein sequence ID" value="SUZ50566.1"/>
    <property type="molecule type" value="Genomic_DNA"/>
</dbReference>
<feature type="transmembrane region" description="Helical" evidence="10">
    <location>
        <begin position="147"/>
        <end position="168"/>
    </location>
</feature>
<dbReference type="PRINTS" id="PR01755">
    <property type="entry name" value="SECFTRNLCASE"/>
</dbReference>
<feature type="transmembrane region" description="Helical" evidence="10">
    <location>
        <begin position="174"/>
        <end position="194"/>
    </location>
</feature>
<dbReference type="InterPro" id="IPR055344">
    <property type="entry name" value="SecD_SecF_C_bact"/>
</dbReference>
<dbReference type="NCBIfam" id="TIGR00916">
    <property type="entry name" value="2A0604s01"/>
    <property type="match status" value="1"/>
</dbReference>
<dbReference type="Gene3D" id="1.20.1640.10">
    <property type="entry name" value="Multidrug efflux transporter AcrB transmembrane domain"/>
    <property type="match status" value="1"/>
</dbReference>
<dbReference type="Pfam" id="PF02355">
    <property type="entry name" value="SecD_SecF_C"/>
    <property type="match status" value="1"/>
</dbReference>
<dbReference type="AlphaFoldDB" id="A0A381N7F5"/>
<dbReference type="NCBIfam" id="TIGR00966">
    <property type="entry name" value="transloc_SecF"/>
    <property type="match status" value="1"/>
</dbReference>
<keyword evidence="4" id="KW-1003">Cell membrane</keyword>
<dbReference type="HAMAP" id="MF_01464_B">
    <property type="entry name" value="SecF_B"/>
    <property type="match status" value="1"/>
</dbReference>
<dbReference type="GO" id="GO:0015450">
    <property type="term" value="F:protein-transporting ATPase activity"/>
    <property type="evidence" value="ECO:0007669"/>
    <property type="project" value="InterPro"/>
</dbReference>
<evidence type="ECO:0000256" key="9">
    <source>
        <dbReference type="ARBA" id="ARBA00023136"/>
    </source>
</evidence>
<evidence type="ECO:0000256" key="4">
    <source>
        <dbReference type="ARBA" id="ARBA00022475"/>
    </source>
</evidence>
<keyword evidence="8" id="KW-0811">Translocation</keyword>
<dbReference type="PANTHER" id="PTHR30081">
    <property type="entry name" value="PROTEIN-EXPORT MEMBRANE PROTEIN SEC"/>
    <property type="match status" value="1"/>
</dbReference>
<protein>
    <recommendedName>
        <fullName evidence="2">Protein translocase subunit SecF</fullName>
    </recommendedName>
</protein>
<reference evidence="12" key="1">
    <citation type="submission" date="2018-05" db="EMBL/GenBank/DDBJ databases">
        <authorList>
            <person name="Lanie J.A."/>
            <person name="Ng W.-L."/>
            <person name="Kazmierczak K.M."/>
            <person name="Andrzejewski T.M."/>
            <person name="Davidsen T.M."/>
            <person name="Wayne K.J."/>
            <person name="Tettelin H."/>
            <person name="Glass J.I."/>
            <person name="Rusch D."/>
            <person name="Podicherti R."/>
            <person name="Tsui H.-C.T."/>
            <person name="Winkler M.E."/>
        </authorList>
    </citation>
    <scope>NUCLEOTIDE SEQUENCE</scope>
</reference>
<dbReference type="Pfam" id="PF07549">
    <property type="entry name" value="Sec_GG"/>
    <property type="match status" value="1"/>
</dbReference>
<evidence type="ECO:0000256" key="8">
    <source>
        <dbReference type="ARBA" id="ARBA00023010"/>
    </source>
</evidence>
<evidence type="ECO:0000256" key="2">
    <source>
        <dbReference type="ARBA" id="ARBA00015792"/>
    </source>
</evidence>
<organism evidence="12">
    <name type="scientific">marine metagenome</name>
    <dbReference type="NCBI Taxonomy" id="408172"/>
    <lineage>
        <taxon>unclassified sequences</taxon>
        <taxon>metagenomes</taxon>
        <taxon>ecological metagenomes</taxon>
    </lineage>
</organism>
<evidence type="ECO:0000259" key="11">
    <source>
        <dbReference type="Pfam" id="PF02355"/>
    </source>
</evidence>
<evidence type="ECO:0000256" key="10">
    <source>
        <dbReference type="SAM" id="Phobius"/>
    </source>
</evidence>
<comment type="subcellular location">
    <subcellularLocation>
        <location evidence="1">Cell membrane</location>
        <topology evidence="1">Multi-pass membrane protein</topology>
    </subcellularLocation>
</comment>
<dbReference type="GO" id="GO:0005886">
    <property type="term" value="C:plasma membrane"/>
    <property type="evidence" value="ECO:0007669"/>
    <property type="project" value="UniProtKB-SubCell"/>
</dbReference>
<evidence type="ECO:0000256" key="7">
    <source>
        <dbReference type="ARBA" id="ARBA00022989"/>
    </source>
</evidence>
<keyword evidence="7 10" id="KW-1133">Transmembrane helix</keyword>
<feature type="transmembrane region" description="Helical" evidence="10">
    <location>
        <begin position="249"/>
        <end position="269"/>
    </location>
</feature>
<keyword evidence="6" id="KW-0653">Protein transport</keyword>
<dbReference type="PANTHER" id="PTHR30081:SF8">
    <property type="entry name" value="PROTEIN TRANSLOCASE SUBUNIT SECF"/>
    <property type="match status" value="1"/>
</dbReference>
<name>A0A381N7F5_9ZZZZ</name>
<dbReference type="SUPFAM" id="SSF82866">
    <property type="entry name" value="Multidrug efflux transporter AcrB transmembrane domain"/>
    <property type="match status" value="1"/>
</dbReference>
<keyword evidence="3" id="KW-0813">Transport</keyword>
<feature type="transmembrane region" description="Helical" evidence="10">
    <location>
        <begin position="225"/>
        <end position="243"/>
    </location>
</feature>
<keyword evidence="5 10" id="KW-0812">Transmembrane</keyword>
<accession>A0A381N7F5</accession>